<protein>
    <submittedName>
        <fullName evidence="2">Heme-degrading monooxygenase HmoA</fullName>
    </submittedName>
</protein>
<evidence type="ECO:0000313" key="2">
    <source>
        <dbReference type="EMBL" id="MBB6073092.1"/>
    </source>
</evidence>
<name>A0A841H579_9BACT</name>
<organism evidence="2 3">
    <name type="scientific">Longimicrobium terrae</name>
    <dbReference type="NCBI Taxonomy" id="1639882"/>
    <lineage>
        <taxon>Bacteria</taxon>
        <taxon>Pseudomonadati</taxon>
        <taxon>Gemmatimonadota</taxon>
        <taxon>Longimicrobiia</taxon>
        <taxon>Longimicrobiales</taxon>
        <taxon>Longimicrobiaceae</taxon>
        <taxon>Longimicrobium</taxon>
    </lineage>
</organism>
<sequence length="107" mass="12470">MFVFISHLTVPEADRAGLEAHFRERAGLVDGFPGFLYLQLMRPQAGGATHTFLTAWETREAFRAYMRSREHTESHAREPGEIMGRTEVRHEAFEVLMDSRREPEWLH</sequence>
<feature type="domain" description="ABM" evidence="1">
    <location>
        <begin position="2"/>
        <end position="92"/>
    </location>
</feature>
<accession>A0A841H579</accession>
<dbReference type="RefSeq" id="WP_170035132.1">
    <property type="nucleotide sequence ID" value="NZ_JABDTL010000001.1"/>
</dbReference>
<reference evidence="2 3" key="1">
    <citation type="submission" date="2020-08" db="EMBL/GenBank/DDBJ databases">
        <title>Genomic Encyclopedia of Type Strains, Phase IV (KMG-IV): sequencing the most valuable type-strain genomes for metagenomic binning, comparative biology and taxonomic classification.</title>
        <authorList>
            <person name="Goeker M."/>
        </authorList>
    </citation>
    <scope>NUCLEOTIDE SEQUENCE [LARGE SCALE GENOMIC DNA]</scope>
    <source>
        <strain evidence="2 3">DSM 29007</strain>
    </source>
</reference>
<evidence type="ECO:0000313" key="3">
    <source>
        <dbReference type="Proteomes" id="UP000582837"/>
    </source>
</evidence>
<dbReference type="PANTHER" id="PTHR34474">
    <property type="entry name" value="SIGNAL TRANSDUCTION PROTEIN TRAP"/>
    <property type="match status" value="1"/>
</dbReference>
<dbReference type="EMBL" id="JACHIA010000021">
    <property type="protein sequence ID" value="MBB6073092.1"/>
    <property type="molecule type" value="Genomic_DNA"/>
</dbReference>
<gene>
    <name evidence="2" type="ORF">HNQ61_004759</name>
</gene>
<keyword evidence="2" id="KW-0560">Oxidoreductase</keyword>
<dbReference type="PANTHER" id="PTHR34474:SF2">
    <property type="entry name" value="SIGNAL TRANSDUCTION PROTEIN TRAP"/>
    <property type="match status" value="1"/>
</dbReference>
<dbReference type="Proteomes" id="UP000582837">
    <property type="component" value="Unassembled WGS sequence"/>
</dbReference>
<dbReference type="AlphaFoldDB" id="A0A841H579"/>
<proteinExistence type="predicted"/>
<dbReference type="GO" id="GO:0004497">
    <property type="term" value="F:monooxygenase activity"/>
    <property type="evidence" value="ECO:0007669"/>
    <property type="project" value="UniProtKB-KW"/>
</dbReference>
<evidence type="ECO:0000259" key="1">
    <source>
        <dbReference type="PROSITE" id="PS51725"/>
    </source>
</evidence>
<dbReference type="SUPFAM" id="SSF54909">
    <property type="entry name" value="Dimeric alpha+beta barrel"/>
    <property type="match status" value="1"/>
</dbReference>
<comment type="caution">
    <text evidence="2">The sequence shown here is derived from an EMBL/GenBank/DDBJ whole genome shotgun (WGS) entry which is preliminary data.</text>
</comment>
<dbReference type="InterPro" id="IPR007138">
    <property type="entry name" value="ABM_dom"/>
</dbReference>
<keyword evidence="2" id="KW-0503">Monooxygenase</keyword>
<dbReference type="Gene3D" id="3.30.70.100">
    <property type="match status" value="1"/>
</dbReference>
<dbReference type="PROSITE" id="PS51725">
    <property type="entry name" value="ABM"/>
    <property type="match status" value="1"/>
</dbReference>
<dbReference type="InterPro" id="IPR050404">
    <property type="entry name" value="Heme-degrading_MO"/>
</dbReference>
<dbReference type="InterPro" id="IPR011008">
    <property type="entry name" value="Dimeric_a/b-barrel"/>
</dbReference>
<dbReference type="Pfam" id="PF03992">
    <property type="entry name" value="ABM"/>
    <property type="match status" value="1"/>
</dbReference>
<keyword evidence="3" id="KW-1185">Reference proteome</keyword>